<accession>A0ABY4S0H0</accession>
<proteinExistence type="predicted"/>
<dbReference type="InterPro" id="IPR013096">
    <property type="entry name" value="Cupin_2"/>
</dbReference>
<evidence type="ECO:0000259" key="1">
    <source>
        <dbReference type="Pfam" id="PF07883"/>
    </source>
</evidence>
<gene>
    <name evidence="2" type="ORF">MW290_10150</name>
</gene>
<feature type="domain" description="Cupin type-2" evidence="1">
    <location>
        <begin position="43"/>
        <end position="91"/>
    </location>
</feature>
<dbReference type="Proteomes" id="UP001056201">
    <property type="component" value="Chromosome 1"/>
</dbReference>
<dbReference type="Gene3D" id="2.60.120.10">
    <property type="entry name" value="Jelly Rolls"/>
    <property type="match status" value="1"/>
</dbReference>
<dbReference type="SUPFAM" id="SSF51182">
    <property type="entry name" value="RmlC-like cupins"/>
    <property type="match status" value="1"/>
</dbReference>
<dbReference type="Pfam" id="PF07883">
    <property type="entry name" value="Cupin_2"/>
    <property type="match status" value="1"/>
</dbReference>
<protein>
    <submittedName>
        <fullName evidence="2">Cupin domain-containing protein</fullName>
    </submittedName>
</protein>
<sequence>MSEMQRVDLLPLAAALPEAWRSTVAARLPCMAVKVLRMDDAAYPEEVHDYEEALLVLEGCMRLQWSDRTESFHAGELCVVPPGLAHAVAPGSQGTLLILEPASAGG</sequence>
<dbReference type="RefSeq" id="WP_250194546.1">
    <property type="nucleotide sequence ID" value="NZ_CP097635.1"/>
</dbReference>
<dbReference type="InterPro" id="IPR011051">
    <property type="entry name" value="RmlC_Cupin_sf"/>
</dbReference>
<organism evidence="2 3">
    <name type="scientific">Aquincola tertiaricarbonis</name>
    <dbReference type="NCBI Taxonomy" id="391953"/>
    <lineage>
        <taxon>Bacteria</taxon>
        <taxon>Pseudomonadati</taxon>
        <taxon>Pseudomonadota</taxon>
        <taxon>Betaproteobacteria</taxon>
        <taxon>Burkholderiales</taxon>
        <taxon>Sphaerotilaceae</taxon>
        <taxon>Aquincola</taxon>
    </lineage>
</organism>
<keyword evidence="3" id="KW-1185">Reference proteome</keyword>
<dbReference type="InterPro" id="IPR014710">
    <property type="entry name" value="RmlC-like_jellyroll"/>
</dbReference>
<dbReference type="EMBL" id="CP097635">
    <property type="protein sequence ID" value="URI06283.1"/>
    <property type="molecule type" value="Genomic_DNA"/>
</dbReference>
<evidence type="ECO:0000313" key="3">
    <source>
        <dbReference type="Proteomes" id="UP001056201"/>
    </source>
</evidence>
<reference evidence="2" key="1">
    <citation type="submission" date="2022-05" db="EMBL/GenBank/DDBJ databases">
        <title>An RpoN-dependent PEP-CTERM gene is involved in floc formation of an Aquincola tertiaricarbonis strain.</title>
        <authorList>
            <person name="Qiu D."/>
            <person name="Xia M."/>
        </authorList>
    </citation>
    <scope>NUCLEOTIDE SEQUENCE</scope>
    <source>
        <strain evidence="2">RN12</strain>
    </source>
</reference>
<name>A0ABY4S0H0_AQUTE</name>
<evidence type="ECO:0000313" key="2">
    <source>
        <dbReference type="EMBL" id="URI06283.1"/>
    </source>
</evidence>